<dbReference type="RefSeq" id="YP_009600058.1">
    <property type="nucleotide sequence ID" value="NC_041918.2"/>
</dbReference>
<reference evidence="2" key="1">
    <citation type="submission" date="2017-10" db="EMBL/GenBank/DDBJ databases">
        <title>Sequence, genome organization and annotation of the thermophilic 47,7-kb bacterophage TO-84 that infects Geobacillus stearothermophilus.</title>
        <authorList>
            <person name="Skowron P.M."/>
            <person name="Kropinski A."/>
            <person name="Los M."/>
        </authorList>
    </citation>
    <scope>NUCLEOTIDE SEQUENCE [LARGE SCALE GENOMIC DNA]</scope>
</reference>
<dbReference type="KEGG" id="vg:40075820"/>
<protein>
    <submittedName>
        <fullName evidence="2">Uncharacterized protein</fullName>
    </submittedName>
</protein>
<feature type="compositionally biased region" description="Basic and acidic residues" evidence="1">
    <location>
        <begin position="44"/>
        <end position="64"/>
    </location>
</feature>
<evidence type="ECO:0000313" key="3">
    <source>
        <dbReference type="Proteomes" id="UP000225660"/>
    </source>
</evidence>
<dbReference type="EMBL" id="KY565347">
    <property type="protein sequence ID" value="AQY55111.1"/>
    <property type="molecule type" value="Genomic_DNA"/>
</dbReference>
<organism evidence="2 3">
    <name type="scientific">Geobacillus phage TP-84</name>
    <dbReference type="NCBI Taxonomy" id="1965361"/>
    <lineage>
        <taxon>Viruses</taxon>
        <taxon>Duplodnaviria</taxon>
        <taxon>Heunggongvirae</taxon>
        <taxon>Uroviricota</taxon>
        <taxon>Caudoviricetes</taxon>
        <taxon>Saundersvirus</taxon>
        <taxon>Saundersvirus Tp84</taxon>
    </lineage>
</organism>
<feature type="region of interest" description="Disordered" evidence="1">
    <location>
        <begin position="42"/>
        <end position="64"/>
    </location>
</feature>
<accession>A0A1U9WQQ2</accession>
<evidence type="ECO:0000313" key="2">
    <source>
        <dbReference type="EMBL" id="AQY55111.1"/>
    </source>
</evidence>
<dbReference type="Proteomes" id="UP000225660">
    <property type="component" value="Segment"/>
</dbReference>
<evidence type="ECO:0000256" key="1">
    <source>
        <dbReference type="SAM" id="MobiDB-lite"/>
    </source>
</evidence>
<name>A0A1U9WQQ2_9CAUD</name>
<proteinExistence type="predicted"/>
<sequence>MPKYIAKRHLVTRTGIKKPGDVIEYTKEQAQKLLAAGFIEEAEEEKKTTSKGKQKADEADKVDK</sequence>
<keyword evidence="3" id="KW-1185">Reference proteome</keyword>
<dbReference type="GeneID" id="40075820"/>